<dbReference type="Pfam" id="PF01494">
    <property type="entry name" value="FAD_binding_3"/>
    <property type="match status" value="1"/>
</dbReference>
<dbReference type="Gene3D" id="3.50.50.60">
    <property type="entry name" value="FAD/NAD(P)-binding domain"/>
    <property type="match status" value="1"/>
</dbReference>
<dbReference type="PANTHER" id="PTHR43747:SF1">
    <property type="entry name" value="SLR1998 PROTEIN"/>
    <property type="match status" value="1"/>
</dbReference>
<name>A0A366HUV9_9BACT</name>
<feature type="domain" description="FAD-binding" evidence="1">
    <location>
        <begin position="28"/>
        <end position="349"/>
    </location>
</feature>
<protein>
    <submittedName>
        <fullName evidence="2">Flavin-dependent dehydrogenase</fullName>
    </submittedName>
</protein>
<evidence type="ECO:0000313" key="3">
    <source>
        <dbReference type="Proteomes" id="UP000253426"/>
    </source>
</evidence>
<evidence type="ECO:0000313" key="2">
    <source>
        <dbReference type="EMBL" id="RBP47469.1"/>
    </source>
</evidence>
<dbReference type="GO" id="GO:0071949">
    <property type="term" value="F:FAD binding"/>
    <property type="evidence" value="ECO:0007669"/>
    <property type="project" value="InterPro"/>
</dbReference>
<dbReference type="AlphaFoldDB" id="A0A366HUV9"/>
<proteinExistence type="predicted"/>
<keyword evidence="3" id="KW-1185">Reference proteome</keyword>
<dbReference type="InterPro" id="IPR002938">
    <property type="entry name" value="FAD-bd"/>
</dbReference>
<dbReference type="Proteomes" id="UP000253426">
    <property type="component" value="Unassembled WGS sequence"/>
</dbReference>
<organism evidence="2 3">
    <name type="scientific">Roseimicrobium gellanilyticum</name>
    <dbReference type="NCBI Taxonomy" id="748857"/>
    <lineage>
        <taxon>Bacteria</taxon>
        <taxon>Pseudomonadati</taxon>
        <taxon>Verrucomicrobiota</taxon>
        <taxon>Verrucomicrobiia</taxon>
        <taxon>Verrucomicrobiales</taxon>
        <taxon>Verrucomicrobiaceae</taxon>
        <taxon>Roseimicrobium</taxon>
    </lineage>
</organism>
<accession>A0A366HUV9</accession>
<dbReference type="InterPro" id="IPR050816">
    <property type="entry name" value="Flavin-dep_Halogenase_NPB"/>
</dbReference>
<dbReference type="SUPFAM" id="SSF51905">
    <property type="entry name" value="FAD/NAD(P)-binding domain"/>
    <property type="match status" value="1"/>
</dbReference>
<evidence type="ECO:0000259" key="1">
    <source>
        <dbReference type="Pfam" id="PF01494"/>
    </source>
</evidence>
<reference evidence="2 3" key="1">
    <citation type="submission" date="2018-06" db="EMBL/GenBank/DDBJ databases">
        <title>Genomic Encyclopedia of Type Strains, Phase IV (KMG-IV): sequencing the most valuable type-strain genomes for metagenomic binning, comparative biology and taxonomic classification.</title>
        <authorList>
            <person name="Goeker M."/>
        </authorList>
    </citation>
    <scope>NUCLEOTIDE SEQUENCE [LARGE SCALE GENOMIC DNA]</scope>
    <source>
        <strain evidence="2 3">DSM 25532</strain>
    </source>
</reference>
<gene>
    <name evidence="2" type="ORF">DES53_101266</name>
</gene>
<sequence length="446" mass="50396">MLISEYAPTTTHPVPTDTPLMKNNPNDYDTIIIGGGPAGSCAAAILGEYGHKVVILEREKFPRYHIGESLIPFTFQPLERIGMIPKMRKSHFVKKYSVTFVQPDGKRSQPFYFFNRYDRETIAQTWQVLRSEFDQMLLDNAREKGAEVREETTVKKLLMDGDTVVGVEATDKSGKTYELRAPITIDCTGKEAFTSNKRGWRMNDPYLNKIAVWTYYKGSKRGEGIDEGDTTVAYVPDKGWFWHIPQHDQMTSVGIVAEGKYLTRDGVKDPKEIFNREIEENQWIKRYLSEGESTGQYFVTSEYSRHSKYCAAPGLVLAGDAFAFLDPVFSSGVMLALKSGHLVGEAIHEGLVAGDLSPNRFEEYGKAIRFGVENMRKLVYAFYDPKFSFREVIKKYPEAAGEITDCLSGDVNKDFTGLWDKIREFVPLPDDLPYGEPLEAEEPAAA</sequence>
<comment type="caution">
    <text evidence="2">The sequence shown here is derived from an EMBL/GenBank/DDBJ whole genome shotgun (WGS) entry which is preliminary data.</text>
</comment>
<dbReference type="InterPro" id="IPR036188">
    <property type="entry name" value="FAD/NAD-bd_sf"/>
</dbReference>
<dbReference type="PRINTS" id="PR00420">
    <property type="entry name" value="RNGMNOXGNASE"/>
</dbReference>
<dbReference type="PANTHER" id="PTHR43747">
    <property type="entry name" value="FAD-BINDING PROTEIN"/>
    <property type="match status" value="1"/>
</dbReference>
<dbReference type="EMBL" id="QNRR01000001">
    <property type="protein sequence ID" value="RBP47469.1"/>
    <property type="molecule type" value="Genomic_DNA"/>
</dbReference>